<dbReference type="OrthoDB" id="4847360at2759"/>
<evidence type="ECO:0000256" key="1">
    <source>
        <dbReference type="SAM" id="MobiDB-lite"/>
    </source>
</evidence>
<dbReference type="EMBL" id="LAVV01012795">
    <property type="protein sequence ID" value="KNZ46311.1"/>
    <property type="molecule type" value="Genomic_DNA"/>
</dbReference>
<organism evidence="2 3">
    <name type="scientific">Puccinia sorghi</name>
    <dbReference type="NCBI Taxonomy" id="27349"/>
    <lineage>
        <taxon>Eukaryota</taxon>
        <taxon>Fungi</taxon>
        <taxon>Dikarya</taxon>
        <taxon>Basidiomycota</taxon>
        <taxon>Pucciniomycotina</taxon>
        <taxon>Pucciniomycetes</taxon>
        <taxon>Pucciniales</taxon>
        <taxon>Pucciniaceae</taxon>
        <taxon>Puccinia</taxon>
    </lineage>
</organism>
<keyword evidence="3" id="KW-1185">Reference proteome</keyword>
<protein>
    <submittedName>
        <fullName evidence="2">Uncharacterized protein</fullName>
    </submittedName>
</protein>
<dbReference type="VEuPathDB" id="FungiDB:VP01_7370g1"/>
<feature type="compositionally biased region" description="Polar residues" evidence="1">
    <location>
        <begin position="14"/>
        <end position="30"/>
    </location>
</feature>
<comment type="caution">
    <text evidence="2">The sequence shown here is derived from an EMBL/GenBank/DDBJ whole genome shotgun (WGS) entry which is preliminary data.</text>
</comment>
<feature type="region of interest" description="Disordered" evidence="1">
    <location>
        <begin position="1"/>
        <end position="30"/>
    </location>
</feature>
<feature type="non-terminal residue" evidence="2">
    <location>
        <position position="129"/>
    </location>
</feature>
<gene>
    <name evidence="2" type="ORF">VP01_7370g1</name>
</gene>
<evidence type="ECO:0000313" key="2">
    <source>
        <dbReference type="EMBL" id="KNZ46311.1"/>
    </source>
</evidence>
<accession>A0A0L6UCQ0</accession>
<name>A0A0L6UCQ0_9BASI</name>
<dbReference type="AlphaFoldDB" id="A0A0L6UCQ0"/>
<sequence length="129" mass="14662">MALSSEVPGPWCNHSPNLSSGSDQPPSTMDALNTRLDKMMHKHCSPSDHHPKLHSPCQASLSTEPMALRLSHFFPTDSRKLVFAISFMMYLAATWSQPYLTKVFNGEEVVFSEFINDFKSSFFNHKRQK</sequence>
<evidence type="ECO:0000313" key="3">
    <source>
        <dbReference type="Proteomes" id="UP000037035"/>
    </source>
</evidence>
<proteinExistence type="predicted"/>
<dbReference type="Proteomes" id="UP000037035">
    <property type="component" value="Unassembled WGS sequence"/>
</dbReference>
<reference evidence="2 3" key="1">
    <citation type="submission" date="2015-08" db="EMBL/GenBank/DDBJ databases">
        <title>Next Generation Sequencing and Analysis of the Genome of Puccinia sorghi L Schw, the Causal Agent of Maize Common Rust.</title>
        <authorList>
            <person name="Rochi L."/>
            <person name="Burguener G."/>
            <person name="Darino M."/>
            <person name="Turjanski A."/>
            <person name="Kreff E."/>
            <person name="Dieguez M.J."/>
            <person name="Sacco F."/>
        </authorList>
    </citation>
    <scope>NUCLEOTIDE SEQUENCE [LARGE SCALE GENOMIC DNA]</scope>
    <source>
        <strain evidence="2 3">RO10H11247</strain>
    </source>
</reference>